<dbReference type="Proteomes" id="UP001430919">
    <property type="component" value="Unassembled WGS sequence"/>
</dbReference>
<comment type="caution">
    <text evidence="1">The sequence shown here is derived from an EMBL/GenBank/DDBJ whole genome shotgun (WGS) entry which is preliminary data.</text>
</comment>
<evidence type="ECO:0000313" key="2">
    <source>
        <dbReference type="Proteomes" id="UP001430919"/>
    </source>
</evidence>
<accession>A0ABS8N155</accession>
<reference evidence="1" key="1">
    <citation type="submission" date="2021-11" db="EMBL/GenBank/DDBJ databases">
        <title>Description of novel Flavobacterium species.</title>
        <authorList>
            <person name="Saticioglu I.B."/>
            <person name="Ay H."/>
            <person name="Altun S."/>
            <person name="Duman M."/>
        </authorList>
    </citation>
    <scope>NUCLEOTIDE SEQUENCE</scope>
    <source>
        <strain evidence="1">F-65</strain>
    </source>
</reference>
<dbReference type="EMBL" id="JAJJMO010000001">
    <property type="protein sequence ID" value="MCC9073830.1"/>
    <property type="molecule type" value="Genomic_DNA"/>
</dbReference>
<name>A0ABS8N155_9FLAO</name>
<sequence>MWSNKYYYLNICSDEKLSSSYDTQKIKKLLISLDKFKQTSDFIFSNNPDFPFTTITLLKAKNIDSWSDRDVNKNDTNLISIVCTKDNDENFNCLKNVFIEIAKTLNWKLIDEQTDNGIENSTLWEPLKK</sequence>
<evidence type="ECO:0000313" key="1">
    <source>
        <dbReference type="EMBL" id="MCC9073830.1"/>
    </source>
</evidence>
<proteinExistence type="predicted"/>
<dbReference type="RefSeq" id="WP_229990738.1">
    <property type="nucleotide sequence ID" value="NZ_JAJJMO010000001.1"/>
</dbReference>
<protein>
    <submittedName>
        <fullName evidence="1">Uncharacterized protein</fullName>
    </submittedName>
</protein>
<gene>
    <name evidence="1" type="ORF">LNQ49_19795</name>
</gene>
<organism evidence="1 2">
    <name type="scientific">Flavobacterium pisciphilum</name>
    <dbReference type="NCBI Taxonomy" id="2893755"/>
    <lineage>
        <taxon>Bacteria</taxon>
        <taxon>Pseudomonadati</taxon>
        <taxon>Bacteroidota</taxon>
        <taxon>Flavobacteriia</taxon>
        <taxon>Flavobacteriales</taxon>
        <taxon>Flavobacteriaceae</taxon>
        <taxon>Flavobacterium</taxon>
    </lineage>
</organism>
<keyword evidence="2" id="KW-1185">Reference proteome</keyword>